<comment type="similarity">
    <text evidence="1">Belongs to the PspA/Vipp/IM30 family.</text>
</comment>
<dbReference type="PANTHER" id="PTHR31088:SF6">
    <property type="entry name" value="PHAGE SHOCK PROTEIN A"/>
    <property type="match status" value="1"/>
</dbReference>
<dbReference type="Pfam" id="PF04012">
    <property type="entry name" value="PspA_IM30"/>
    <property type="match status" value="1"/>
</dbReference>
<dbReference type="RefSeq" id="WP_283832845.1">
    <property type="nucleotide sequence ID" value="NZ_JASJEU010000022.1"/>
</dbReference>
<sequence>MGMLDRFTDIIKANINELLDKCEDPAKMIDQYLRDLTEDLAEVKEETAGVMAEETRTKRLVDDNAAEIAKYEGLARTALAAGNEDDARTFLAKKQQLEAKAVSLQESYAAASENAAKMRQMYDKLVSDIEELNGRREAVKAKVAVAKTQAKVNEFASAADKAAGAMSAFDRMEAKADGMLDRANAAAELDAKPVDTAAALEAKYASTGTTAAVDEELAKLKSEMGL</sequence>
<evidence type="ECO:0000256" key="1">
    <source>
        <dbReference type="ARBA" id="ARBA00043985"/>
    </source>
</evidence>
<keyword evidence="2" id="KW-0175">Coiled coil</keyword>
<evidence type="ECO:0000313" key="3">
    <source>
        <dbReference type="EMBL" id="MDJ1651502.1"/>
    </source>
</evidence>
<name>A0ABT7DQ20_9ACTN</name>
<protein>
    <submittedName>
        <fullName evidence="3">PspA/IM30 family protein</fullName>
    </submittedName>
</protein>
<proteinExistence type="inferred from homology"/>
<dbReference type="EMBL" id="JASJEU010000022">
    <property type="protein sequence ID" value="MDJ1651502.1"/>
    <property type="molecule type" value="Genomic_DNA"/>
</dbReference>
<feature type="coiled-coil region" evidence="2">
    <location>
        <begin position="94"/>
        <end position="149"/>
    </location>
</feature>
<organism evidence="3 4">
    <name type="scientific">Gordonibacter faecis</name>
    <dbReference type="NCBI Taxonomy" id="3047475"/>
    <lineage>
        <taxon>Bacteria</taxon>
        <taxon>Bacillati</taxon>
        <taxon>Actinomycetota</taxon>
        <taxon>Coriobacteriia</taxon>
        <taxon>Eggerthellales</taxon>
        <taxon>Eggerthellaceae</taxon>
        <taxon>Gordonibacter</taxon>
    </lineage>
</organism>
<comment type="caution">
    <text evidence="3">The sequence shown here is derived from an EMBL/GenBank/DDBJ whole genome shotgun (WGS) entry which is preliminary data.</text>
</comment>
<dbReference type="PANTHER" id="PTHR31088">
    <property type="entry name" value="MEMBRANE-ASSOCIATED PROTEIN VIPP1, CHLOROPLASTIC"/>
    <property type="match status" value="1"/>
</dbReference>
<accession>A0ABT7DQ20</accession>
<keyword evidence="4" id="KW-1185">Reference proteome</keyword>
<feature type="coiled-coil region" evidence="2">
    <location>
        <begin position="26"/>
        <end position="53"/>
    </location>
</feature>
<dbReference type="Proteomes" id="UP001232750">
    <property type="component" value="Unassembled WGS sequence"/>
</dbReference>
<gene>
    <name evidence="3" type="ORF">QNJ86_11880</name>
</gene>
<reference evidence="3 4" key="1">
    <citation type="submission" date="2023-05" db="EMBL/GenBank/DDBJ databases">
        <title>Gordonibacter KGMB12511T sp. nov., isolated from faeces of healthy Korean.</title>
        <authorList>
            <person name="Kim H.S."/>
            <person name="Kim J.-S."/>
            <person name="Suh M.K."/>
            <person name="Eom M.K."/>
            <person name="Do H.E."/>
            <person name="Lee J.-S."/>
        </authorList>
    </citation>
    <scope>NUCLEOTIDE SEQUENCE [LARGE SCALE GENOMIC DNA]</scope>
    <source>
        <strain evidence="3 4">KGMB12511</strain>
    </source>
</reference>
<evidence type="ECO:0000256" key="2">
    <source>
        <dbReference type="SAM" id="Coils"/>
    </source>
</evidence>
<dbReference type="InterPro" id="IPR007157">
    <property type="entry name" value="PspA_VIPP1"/>
</dbReference>
<evidence type="ECO:0000313" key="4">
    <source>
        <dbReference type="Proteomes" id="UP001232750"/>
    </source>
</evidence>